<proteinExistence type="predicted"/>
<feature type="compositionally biased region" description="Basic and acidic residues" evidence="1">
    <location>
        <begin position="57"/>
        <end position="71"/>
    </location>
</feature>
<name>A0ABU6YG82_9FABA</name>
<evidence type="ECO:0000256" key="1">
    <source>
        <dbReference type="SAM" id="MobiDB-lite"/>
    </source>
</evidence>
<comment type="caution">
    <text evidence="2">The sequence shown here is derived from an EMBL/GenBank/DDBJ whole genome shotgun (WGS) entry which is preliminary data.</text>
</comment>
<accession>A0ABU6YG82</accession>
<gene>
    <name evidence="2" type="ORF">PIB30_037704</name>
</gene>
<feature type="compositionally biased region" description="Basic residues" evidence="1">
    <location>
        <begin position="77"/>
        <end position="89"/>
    </location>
</feature>
<keyword evidence="3" id="KW-1185">Reference proteome</keyword>
<feature type="region of interest" description="Disordered" evidence="1">
    <location>
        <begin position="1"/>
        <end position="115"/>
    </location>
</feature>
<dbReference type="Proteomes" id="UP001341840">
    <property type="component" value="Unassembled WGS sequence"/>
</dbReference>
<evidence type="ECO:0000313" key="2">
    <source>
        <dbReference type="EMBL" id="MED6207653.1"/>
    </source>
</evidence>
<protein>
    <submittedName>
        <fullName evidence="2">Uncharacterized protein</fullName>
    </submittedName>
</protein>
<feature type="compositionally biased region" description="Basic and acidic residues" evidence="1">
    <location>
        <begin position="25"/>
        <end position="49"/>
    </location>
</feature>
<evidence type="ECO:0000313" key="3">
    <source>
        <dbReference type="Proteomes" id="UP001341840"/>
    </source>
</evidence>
<reference evidence="2 3" key="1">
    <citation type="journal article" date="2023" name="Plants (Basel)">
        <title>Bridging the Gap: Combining Genomics and Transcriptomics Approaches to Understand Stylosanthes scabra, an Orphan Legume from the Brazilian Caatinga.</title>
        <authorList>
            <person name="Ferreira-Neto J.R.C."/>
            <person name="da Silva M.D."/>
            <person name="Binneck E."/>
            <person name="de Melo N.F."/>
            <person name="da Silva R.H."/>
            <person name="de Melo A.L.T.M."/>
            <person name="Pandolfi V."/>
            <person name="Bustamante F.O."/>
            <person name="Brasileiro-Vidal A.C."/>
            <person name="Benko-Iseppon A.M."/>
        </authorList>
    </citation>
    <scope>NUCLEOTIDE SEQUENCE [LARGE SCALE GENOMIC DNA]</scope>
    <source>
        <tissue evidence="2">Leaves</tissue>
    </source>
</reference>
<dbReference type="EMBL" id="JASCZI010241846">
    <property type="protein sequence ID" value="MED6207653.1"/>
    <property type="molecule type" value="Genomic_DNA"/>
</dbReference>
<sequence length="115" mass="12601">MADGGAGLRALEVDSEREGDDDGGEGIRVEVKNREKKVEETGKRERCGGSEEGGGPQRKDKTGKKKEEKGLRGFWVSKRRRRNGKRRGRGEKGKLAGGDWTDGGEQRCGAKMVAR</sequence>
<organism evidence="2 3">
    <name type="scientific">Stylosanthes scabra</name>
    <dbReference type="NCBI Taxonomy" id="79078"/>
    <lineage>
        <taxon>Eukaryota</taxon>
        <taxon>Viridiplantae</taxon>
        <taxon>Streptophyta</taxon>
        <taxon>Embryophyta</taxon>
        <taxon>Tracheophyta</taxon>
        <taxon>Spermatophyta</taxon>
        <taxon>Magnoliopsida</taxon>
        <taxon>eudicotyledons</taxon>
        <taxon>Gunneridae</taxon>
        <taxon>Pentapetalae</taxon>
        <taxon>rosids</taxon>
        <taxon>fabids</taxon>
        <taxon>Fabales</taxon>
        <taxon>Fabaceae</taxon>
        <taxon>Papilionoideae</taxon>
        <taxon>50 kb inversion clade</taxon>
        <taxon>dalbergioids sensu lato</taxon>
        <taxon>Dalbergieae</taxon>
        <taxon>Pterocarpus clade</taxon>
        <taxon>Stylosanthes</taxon>
    </lineage>
</organism>